<keyword evidence="1" id="KW-0695">RNA-directed DNA polymerase</keyword>
<comment type="caution">
    <text evidence="1">The sequence shown here is derived from an EMBL/GenBank/DDBJ whole genome shotgun (WGS) entry which is preliminary data.</text>
</comment>
<reference evidence="1" key="1">
    <citation type="submission" date="2020-09" db="EMBL/GenBank/DDBJ databases">
        <title>Genome-Enabled Discovery of Anthraquinone Biosynthesis in Senna tora.</title>
        <authorList>
            <person name="Kang S.-H."/>
            <person name="Pandey R.P."/>
            <person name="Lee C.-M."/>
            <person name="Sim J.-S."/>
            <person name="Jeong J.-T."/>
            <person name="Choi B.-S."/>
            <person name="Jung M."/>
            <person name="Ginzburg D."/>
            <person name="Zhao K."/>
            <person name="Won S.Y."/>
            <person name="Oh T.-J."/>
            <person name="Yu Y."/>
            <person name="Kim N.-H."/>
            <person name="Lee O.R."/>
            <person name="Lee T.-H."/>
            <person name="Bashyal P."/>
            <person name="Kim T.-S."/>
            <person name="Lee W.-H."/>
            <person name="Kawkins C."/>
            <person name="Kim C.-K."/>
            <person name="Kim J.S."/>
            <person name="Ahn B.O."/>
            <person name="Rhee S.Y."/>
            <person name="Sohng J.K."/>
        </authorList>
    </citation>
    <scope>NUCLEOTIDE SEQUENCE</scope>
    <source>
        <tissue evidence="1">Leaf</tissue>
    </source>
</reference>
<dbReference type="Proteomes" id="UP000634136">
    <property type="component" value="Unassembled WGS sequence"/>
</dbReference>
<organism evidence="1 2">
    <name type="scientific">Senna tora</name>
    <dbReference type="NCBI Taxonomy" id="362788"/>
    <lineage>
        <taxon>Eukaryota</taxon>
        <taxon>Viridiplantae</taxon>
        <taxon>Streptophyta</taxon>
        <taxon>Embryophyta</taxon>
        <taxon>Tracheophyta</taxon>
        <taxon>Spermatophyta</taxon>
        <taxon>Magnoliopsida</taxon>
        <taxon>eudicotyledons</taxon>
        <taxon>Gunneridae</taxon>
        <taxon>Pentapetalae</taxon>
        <taxon>rosids</taxon>
        <taxon>fabids</taxon>
        <taxon>Fabales</taxon>
        <taxon>Fabaceae</taxon>
        <taxon>Caesalpinioideae</taxon>
        <taxon>Cassia clade</taxon>
        <taxon>Senna</taxon>
    </lineage>
</organism>
<dbReference type="AlphaFoldDB" id="A0A834TKP6"/>
<dbReference type="EMBL" id="JAAIUW010000007">
    <property type="protein sequence ID" value="KAF7822581.1"/>
    <property type="molecule type" value="Genomic_DNA"/>
</dbReference>
<gene>
    <name evidence="1" type="ORF">G2W53_020725</name>
</gene>
<sequence>MLHKLEKEKKIQGMRFGRRGPVITHLLYADDTILFFKADLDNCNAVRHLLDEYAYMAGQVMNKEKSYVILSPNTARQFKRFMATALSAQTANKLGKYLGVQIDEKLNGVEAFKQMTDKIEAKLSGWKAKLLSQFASDQVSLGSRFWWPLRDDVSQPDQQMVRSCINVNSATWKEDTLTQFFYADTIRNIIRSPISLCGKPDSMIWEFSASGEYNVSEGFQLLSMNNRQNSSADFFP</sequence>
<dbReference type="PANTHER" id="PTHR33116">
    <property type="entry name" value="REVERSE TRANSCRIPTASE ZINC-BINDING DOMAIN-CONTAINING PROTEIN-RELATED-RELATED"/>
    <property type="match status" value="1"/>
</dbReference>
<dbReference type="GO" id="GO:0003964">
    <property type="term" value="F:RNA-directed DNA polymerase activity"/>
    <property type="evidence" value="ECO:0007669"/>
    <property type="project" value="UniProtKB-KW"/>
</dbReference>
<keyword evidence="1" id="KW-0548">Nucleotidyltransferase</keyword>
<protein>
    <submittedName>
        <fullName evidence="1">Reverse transcriptase</fullName>
    </submittedName>
</protein>
<accession>A0A834TKP6</accession>
<evidence type="ECO:0000313" key="1">
    <source>
        <dbReference type="EMBL" id="KAF7822581.1"/>
    </source>
</evidence>
<keyword evidence="1" id="KW-0808">Transferase</keyword>
<dbReference type="PANTHER" id="PTHR33116:SF78">
    <property type="entry name" value="OS12G0587133 PROTEIN"/>
    <property type="match status" value="1"/>
</dbReference>
<keyword evidence="2" id="KW-1185">Reference proteome</keyword>
<dbReference type="OrthoDB" id="1936608at2759"/>
<proteinExistence type="predicted"/>
<evidence type="ECO:0000313" key="2">
    <source>
        <dbReference type="Proteomes" id="UP000634136"/>
    </source>
</evidence>
<name>A0A834TKP6_9FABA</name>